<evidence type="ECO:0000256" key="5">
    <source>
        <dbReference type="ARBA" id="ARBA00023136"/>
    </source>
</evidence>
<comment type="subcellular location">
    <subcellularLocation>
        <location evidence="1">Membrane</location>
        <topology evidence="1">Multi-pass membrane protein</topology>
    </subcellularLocation>
</comment>
<feature type="transmembrane region" description="Helical" evidence="6">
    <location>
        <begin position="182"/>
        <end position="204"/>
    </location>
</feature>
<feature type="transmembrane region" description="Helical" evidence="6">
    <location>
        <begin position="60"/>
        <end position="86"/>
    </location>
</feature>
<dbReference type="Proteomes" id="UP000835052">
    <property type="component" value="Unassembled WGS sequence"/>
</dbReference>
<dbReference type="GO" id="GO:0016020">
    <property type="term" value="C:membrane"/>
    <property type="evidence" value="ECO:0007669"/>
    <property type="project" value="UniProtKB-SubCell"/>
</dbReference>
<comment type="caution">
    <text evidence="7">The sequence shown here is derived from an EMBL/GenBank/DDBJ whole genome shotgun (WGS) entry which is preliminary data.</text>
</comment>
<reference evidence="7" key="1">
    <citation type="submission" date="2020-10" db="EMBL/GenBank/DDBJ databases">
        <authorList>
            <person name="Kikuchi T."/>
        </authorList>
    </citation>
    <scope>NUCLEOTIDE SEQUENCE</scope>
    <source>
        <strain evidence="7">NKZ352</strain>
    </source>
</reference>
<dbReference type="PANTHER" id="PTHR31548:SF1">
    <property type="entry name" value="LD47387P"/>
    <property type="match status" value="1"/>
</dbReference>
<dbReference type="GO" id="GO:0007605">
    <property type="term" value="P:sensory perception of sound"/>
    <property type="evidence" value="ECO:0007669"/>
    <property type="project" value="UniProtKB-ARBA"/>
</dbReference>
<evidence type="ECO:0000256" key="4">
    <source>
        <dbReference type="ARBA" id="ARBA00022989"/>
    </source>
</evidence>
<name>A0A8S1HCJ1_9PELO</name>
<evidence type="ECO:0000313" key="8">
    <source>
        <dbReference type="Proteomes" id="UP000835052"/>
    </source>
</evidence>
<dbReference type="PANTHER" id="PTHR31548">
    <property type="entry name" value="CLARIN"/>
    <property type="match status" value="1"/>
</dbReference>
<feature type="transmembrane region" description="Helical" evidence="6">
    <location>
        <begin position="142"/>
        <end position="170"/>
    </location>
</feature>
<protein>
    <submittedName>
        <fullName evidence="7">Uncharacterized protein</fullName>
    </submittedName>
</protein>
<keyword evidence="8" id="KW-1185">Reference proteome</keyword>
<dbReference type="InterPro" id="IPR026748">
    <property type="entry name" value="Clarin"/>
</dbReference>
<keyword evidence="3 6" id="KW-0812">Transmembrane</keyword>
<accession>A0A8S1HCJ1</accession>
<keyword evidence="4 6" id="KW-1133">Transmembrane helix</keyword>
<organism evidence="7 8">
    <name type="scientific">Caenorhabditis auriculariae</name>
    <dbReference type="NCBI Taxonomy" id="2777116"/>
    <lineage>
        <taxon>Eukaryota</taxon>
        <taxon>Metazoa</taxon>
        <taxon>Ecdysozoa</taxon>
        <taxon>Nematoda</taxon>
        <taxon>Chromadorea</taxon>
        <taxon>Rhabditida</taxon>
        <taxon>Rhabditina</taxon>
        <taxon>Rhabditomorpha</taxon>
        <taxon>Rhabditoidea</taxon>
        <taxon>Rhabditidae</taxon>
        <taxon>Peloderinae</taxon>
        <taxon>Caenorhabditis</taxon>
    </lineage>
</organism>
<comment type="similarity">
    <text evidence="2">Belongs to the clarin family.</text>
</comment>
<proteinExistence type="inferred from homology"/>
<sequence>MSTRRFLLCSRQLATDRKRGLEVSKGPVSVAEAAPPVNIRGFGDFLAQSPFSGMDKGHRFAIVASLVAFCCSVCFTLISLASNYWAEADVIDSRKYRMSGYLHTGIFFGERDIDWGHGAISTEFSVFSELQDGTSFFSRTMWIFALFFVTLSFIWSVVGIITCILSLTALREETSIAGPNGIYLWSLLSSISLGAFLALFYSQYHTSLKNGMLLSEHIAAGFTTLGQCSLGYAFYLMLCSLCCLYLPPLVMVLFTEKIGSRRKNLTNFDPTLMLY</sequence>
<dbReference type="EMBL" id="CAJGYM010000030">
    <property type="protein sequence ID" value="CAD6192915.1"/>
    <property type="molecule type" value="Genomic_DNA"/>
</dbReference>
<keyword evidence="5 6" id="KW-0472">Membrane</keyword>
<evidence type="ECO:0000256" key="3">
    <source>
        <dbReference type="ARBA" id="ARBA00022692"/>
    </source>
</evidence>
<dbReference type="OrthoDB" id="10012538at2759"/>
<evidence type="ECO:0000256" key="1">
    <source>
        <dbReference type="ARBA" id="ARBA00004141"/>
    </source>
</evidence>
<dbReference type="AlphaFoldDB" id="A0A8S1HCJ1"/>
<feature type="transmembrane region" description="Helical" evidence="6">
    <location>
        <begin position="232"/>
        <end position="254"/>
    </location>
</feature>
<evidence type="ECO:0000256" key="6">
    <source>
        <dbReference type="SAM" id="Phobius"/>
    </source>
</evidence>
<evidence type="ECO:0000256" key="2">
    <source>
        <dbReference type="ARBA" id="ARBA00005787"/>
    </source>
</evidence>
<gene>
    <name evidence="7" type="ORF">CAUJ_LOCUS8834</name>
</gene>
<evidence type="ECO:0000313" key="7">
    <source>
        <dbReference type="EMBL" id="CAD6192915.1"/>
    </source>
</evidence>